<evidence type="ECO:0000256" key="2">
    <source>
        <dbReference type="SAM" id="SignalP"/>
    </source>
</evidence>
<name>A0A7C1DPA1_UNCKA</name>
<sequence length="166" mass="17329">MKKTCLFLLALLITLNTSSVFAATFTLDKIGTLVTNGQRYTEWWYSGSTPALSGTSAAGTEVTVAFDDASSTVTTGTDGNWTHTPASLETGDYAVVISTDTDSYSFTLHLGQTMPTGGTTGSVSETTQSTVPDTGVAQVFAILGGGTALVVGWYLLSNKKDSAFLE</sequence>
<organism evidence="3">
    <name type="scientific">candidate division WWE3 bacterium</name>
    <dbReference type="NCBI Taxonomy" id="2053526"/>
    <lineage>
        <taxon>Bacteria</taxon>
        <taxon>Katanobacteria</taxon>
    </lineage>
</organism>
<keyword evidence="1" id="KW-0812">Transmembrane</keyword>
<evidence type="ECO:0008006" key="4">
    <source>
        <dbReference type="Google" id="ProtNLM"/>
    </source>
</evidence>
<gene>
    <name evidence="3" type="ORF">ENN92_01315</name>
</gene>
<feature type="signal peptide" evidence="2">
    <location>
        <begin position="1"/>
        <end position="22"/>
    </location>
</feature>
<proteinExistence type="predicted"/>
<feature type="transmembrane region" description="Helical" evidence="1">
    <location>
        <begin position="135"/>
        <end position="156"/>
    </location>
</feature>
<evidence type="ECO:0000256" key="1">
    <source>
        <dbReference type="SAM" id="Phobius"/>
    </source>
</evidence>
<evidence type="ECO:0000313" key="3">
    <source>
        <dbReference type="EMBL" id="HDQ88768.1"/>
    </source>
</evidence>
<keyword evidence="1" id="KW-0472">Membrane</keyword>
<dbReference type="Gene3D" id="2.60.40.10">
    <property type="entry name" value="Immunoglobulins"/>
    <property type="match status" value="1"/>
</dbReference>
<dbReference type="Proteomes" id="UP000886066">
    <property type="component" value="Unassembled WGS sequence"/>
</dbReference>
<keyword evidence="1" id="KW-1133">Transmembrane helix</keyword>
<reference evidence="3" key="1">
    <citation type="journal article" date="2020" name="mSystems">
        <title>Genome- and Community-Level Interaction Insights into Carbon Utilization and Element Cycling Functions of Hydrothermarchaeota in Hydrothermal Sediment.</title>
        <authorList>
            <person name="Zhou Z."/>
            <person name="Liu Y."/>
            <person name="Xu W."/>
            <person name="Pan J."/>
            <person name="Luo Z.H."/>
            <person name="Li M."/>
        </authorList>
    </citation>
    <scope>NUCLEOTIDE SEQUENCE [LARGE SCALE GENOMIC DNA]</scope>
    <source>
        <strain evidence="3">SpSt-1219</strain>
    </source>
</reference>
<dbReference type="AlphaFoldDB" id="A0A7C1DPA1"/>
<dbReference type="EMBL" id="DSDM01000082">
    <property type="protein sequence ID" value="HDQ88768.1"/>
    <property type="molecule type" value="Genomic_DNA"/>
</dbReference>
<keyword evidence="2" id="KW-0732">Signal</keyword>
<feature type="chain" id="PRO_5028122858" description="LPXTG cell wall anchor domain-containing protein" evidence="2">
    <location>
        <begin position="23"/>
        <end position="166"/>
    </location>
</feature>
<dbReference type="InterPro" id="IPR013783">
    <property type="entry name" value="Ig-like_fold"/>
</dbReference>
<comment type="caution">
    <text evidence="3">The sequence shown here is derived from an EMBL/GenBank/DDBJ whole genome shotgun (WGS) entry which is preliminary data.</text>
</comment>
<protein>
    <recommendedName>
        <fullName evidence="4">LPXTG cell wall anchor domain-containing protein</fullName>
    </recommendedName>
</protein>
<accession>A0A7C1DPA1</accession>